<dbReference type="Proteomes" id="UP001161065">
    <property type="component" value="Unassembled WGS sequence"/>
</dbReference>
<keyword evidence="1" id="KW-1133">Transmembrane helix</keyword>
<accession>A0AA42TNQ0</accession>
<keyword evidence="1" id="KW-0812">Transmembrane</keyword>
<comment type="caution">
    <text evidence="2">The sequence shown here is derived from an EMBL/GenBank/DDBJ whole genome shotgun (WGS) entry which is preliminary data.</text>
</comment>
<dbReference type="AlphaFoldDB" id="A0AA42TNQ0"/>
<keyword evidence="1" id="KW-0472">Membrane</keyword>
<evidence type="ECO:0000313" key="2">
    <source>
        <dbReference type="EMBL" id="MDH1334112.1"/>
    </source>
</evidence>
<evidence type="ECO:0000256" key="1">
    <source>
        <dbReference type="SAM" id="Phobius"/>
    </source>
</evidence>
<evidence type="ECO:0000313" key="3">
    <source>
        <dbReference type="Proteomes" id="UP001161065"/>
    </source>
</evidence>
<feature type="transmembrane region" description="Helical" evidence="1">
    <location>
        <begin position="68"/>
        <end position="87"/>
    </location>
</feature>
<reference evidence="2" key="1">
    <citation type="submission" date="2022-09" db="EMBL/GenBank/DDBJ databases">
        <title>Intensive care unit water sources are persistently colonized with multi-drug resistant bacteria and are the site of extensive horizontal gene transfer of antibiotic resistance genes.</title>
        <authorList>
            <person name="Diorio-Toth L."/>
        </authorList>
    </citation>
    <scope>NUCLEOTIDE SEQUENCE</scope>
    <source>
        <strain evidence="2">GD03832</strain>
    </source>
</reference>
<feature type="transmembrane region" description="Helical" evidence="1">
    <location>
        <begin position="21"/>
        <end position="39"/>
    </location>
</feature>
<organism evidence="2 3">
    <name type="scientific">Comamonas thiooxydans</name>
    <dbReference type="NCBI Taxonomy" id="363952"/>
    <lineage>
        <taxon>Bacteria</taxon>
        <taxon>Pseudomonadati</taxon>
        <taxon>Pseudomonadota</taxon>
        <taxon>Betaproteobacteria</taxon>
        <taxon>Burkholderiales</taxon>
        <taxon>Comamonadaceae</taxon>
        <taxon>Comamonas</taxon>
    </lineage>
</organism>
<name>A0AA42TNQ0_9BURK</name>
<dbReference type="EMBL" id="JAOCEK010000004">
    <property type="protein sequence ID" value="MDH1334112.1"/>
    <property type="molecule type" value="Genomic_DNA"/>
</dbReference>
<feature type="transmembrane region" description="Helical" evidence="1">
    <location>
        <begin position="45"/>
        <end position="61"/>
    </location>
</feature>
<protein>
    <submittedName>
        <fullName evidence="2">Uncharacterized protein</fullName>
    </submittedName>
</protein>
<dbReference type="RefSeq" id="WP_063665144.1">
    <property type="nucleotide sequence ID" value="NZ_JAOCEK010000004.1"/>
</dbReference>
<feature type="transmembrane region" description="Helical" evidence="1">
    <location>
        <begin position="93"/>
        <end position="116"/>
    </location>
</feature>
<gene>
    <name evidence="2" type="ORF">N5D63_08145</name>
</gene>
<proteinExistence type="predicted"/>
<sequence>MHPVLLKTFGGLSKTYYFRQLFFGVALAALGVLSFQQPGRVGPPLWAYVWLVLSTLLYPYARFVYESIVGFIVGNHQFAFYGFWLLLAGFIKLMIMALCFSFAIFIAPLGLAYLYYHHSK</sequence>